<feature type="transmembrane region" description="Helical" evidence="1">
    <location>
        <begin position="43"/>
        <end position="64"/>
    </location>
</feature>
<evidence type="ECO:0000256" key="1">
    <source>
        <dbReference type="SAM" id="Phobius"/>
    </source>
</evidence>
<dbReference type="AlphaFoldDB" id="A0A1I6T124"/>
<reference evidence="3" key="1">
    <citation type="submission" date="2016-10" db="EMBL/GenBank/DDBJ databases">
        <authorList>
            <person name="Varghese N."/>
            <person name="Submissions S."/>
        </authorList>
    </citation>
    <scope>NUCLEOTIDE SEQUENCE [LARGE SCALE GENOMIC DNA]</scope>
    <source>
        <strain evidence="3">CGMCC 1.10683</strain>
    </source>
</reference>
<gene>
    <name evidence="2" type="ORF">SAMN05192570_2833</name>
</gene>
<keyword evidence="1" id="KW-0472">Membrane</keyword>
<dbReference type="Proteomes" id="UP000198788">
    <property type="component" value="Unassembled WGS sequence"/>
</dbReference>
<accession>A0A1I6T124</accession>
<protein>
    <submittedName>
        <fullName evidence="2">Uncharacterized protein</fullName>
    </submittedName>
</protein>
<dbReference type="STRING" id="871741.SAMN05192570_2833"/>
<name>A0A1I6T124_9CAUL</name>
<dbReference type="EMBL" id="FOZV01000007">
    <property type="protein sequence ID" value="SFS82697.1"/>
    <property type="molecule type" value="Genomic_DNA"/>
</dbReference>
<organism evidence="2 3">
    <name type="scientific">Brevundimonas viscosa</name>
    <dbReference type="NCBI Taxonomy" id="871741"/>
    <lineage>
        <taxon>Bacteria</taxon>
        <taxon>Pseudomonadati</taxon>
        <taxon>Pseudomonadota</taxon>
        <taxon>Alphaproteobacteria</taxon>
        <taxon>Caulobacterales</taxon>
        <taxon>Caulobacteraceae</taxon>
        <taxon>Brevundimonas</taxon>
    </lineage>
</organism>
<sequence>MDNLDQWLARVPPGGPSLNQLEADVWGRVRAMRAERATARVRVVAVIFALSVGVANGGLGASLARPPASEMSVFSSAALLPLARLEVH</sequence>
<keyword evidence="3" id="KW-1185">Reference proteome</keyword>
<evidence type="ECO:0000313" key="2">
    <source>
        <dbReference type="EMBL" id="SFS82697.1"/>
    </source>
</evidence>
<evidence type="ECO:0000313" key="3">
    <source>
        <dbReference type="Proteomes" id="UP000198788"/>
    </source>
</evidence>
<keyword evidence="1" id="KW-0812">Transmembrane</keyword>
<keyword evidence="1" id="KW-1133">Transmembrane helix</keyword>
<dbReference type="RefSeq" id="WP_092312174.1">
    <property type="nucleotide sequence ID" value="NZ_FOZV01000007.1"/>
</dbReference>
<proteinExistence type="predicted"/>